<evidence type="ECO:0000313" key="1">
    <source>
        <dbReference type="EMBL" id="KAJ9075266.1"/>
    </source>
</evidence>
<gene>
    <name evidence="1" type="primary">CYB5_3</name>
    <name evidence="1" type="ORF">DSO57_1037773</name>
</gene>
<evidence type="ECO:0000313" key="2">
    <source>
        <dbReference type="Proteomes" id="UP001165960"/>
    </source>
</evidence>
<keyword evidence="2" id="KW-1185">Reference proteome</keyword>
<dbReference type="Proteomes" id="UP001165960">
    <property type="component" value="Unassembled WGS sequence"/>
</dbReference>
<accession>A0ACC2TLM0</accession>
<protein>
    <submittedName>
        <fullName evidence="1">Cytochrome b5</fullName>
    </submittedName>
</protein>
<comment type="caution">
    <text evidence="1">The sequence shown here is derived from an EMBL/GenBank/DDBJ whole genome shotgun (WGS) entry which is preliminary data.</text>
</comment>
<sequence>MSKIFSFDEVSSHKTSDSLWMIIEGSVYDITKFISDHPGGEEVLLELGGLDGTEAFEDIGHSDGAREMLKEYLIGKVDPDSKPQKKTTYEPLPSKEKSKDAGQGLLPVLVPLAVIAAYAYFKYSS</sequence>
<proteinExistence type="predicted"/>
<reference evidence="1" key="1">
    <citation type="submission" date="2022-04" db="EMBL/GenBank/DDBJ databases">
        <title>Genome of the entomopathogenic fungus Entomophthora muscae.</title>
        <authorList>
            <person name="Elya C."/>
            <person name="Lovett B.R."/>
            <person name="Lee E."/>
            <person name="Macias A.M."/>
            <person name="Hajek A.E."/>
            <person name="De Bivort B.L."/>
            <person name="Kasson M.T."/>
            <person name="De Fine Licht H.H."/>
            <person name="Stajich J.E."/>
        </authorList>
    </citation>
    <scope>NUCLEOTIDE SEQUENCE</scope>
    <source>
        <strain evidence="1">Berkeley</strain>
    </source>
</reference>
<organism evidence="1 2">
    <name type="scientific">Entomophthora muscae</name>
    <dbReference type="NCBI Taxonomy" id="34485"/>
    <lineage>
        <taxon>Eukaryota</taxon>
        <taxon>Fungi</taxon>
        <taxon>Fungi incertae sedis</taxon>
        <taxon>Zoopagomycota</taxon>
        <taxon>Entomophthoromycotina</taxon>
        <taxon>Entomophthoromycetes</taxon>
        <taxon>Entomophthorales</taxon>
        <taxon>Entomophthoraceae</taxon>
        <taxon>Entomophthora</taxon>
    </lineage>
</organism>
<dbReference type="EMBL" id="QTSX02002553">
    <property type="protein sequence ID" value="KAJ9075266.1"/>
    <property type="molecule type" value="Genomic_DNA"/>
</dbReference>
<name>A0ACC2TLM0_9FUNG</name>